<protein>
    <recommendedName>
        <fullName evidence="4">F-box domain-containing protein</fullName>
    </recommendedName>
</protein>
<feature type="region of interest" description="Disordered" evidence="1">
    <location>
        <begin position="536"/>
        <end position="558"/>
    </location>
</feature>
<evidence type="ECO:0000313" key="2">
    <source>
        <dbReference type="EMBL" id="CAE6478837.1"/>
    </source>
</evidence>
<evidence type="ECO:0000256" key="1">
    <source>
        <dbReference type="SAM" id="MobiDB-lite"/>
    </source>
</evidence>
<proteinExistence type="predicted"/>
<name>A0A8H3GXP1_9AGAM</name>
<evidence type="ECO:0000313" key="3">
    <source>
        <dbReference type="Proteomes" id="UP000663841"/>
    </source>
</evidence>
<accession>A0A8H3GXP1</accession>
<reference evidence="2" key="1">
    <citation type="submission" date="2021-01" db="EMBL/GenBank/DDBJ databases">
        <authorList>
            <person name="Kaushik A."/>
        </authorList>
    </citation>
    <scope>NUCLEOTIDE SEQUENCE</scope>
    <source>
        <strain evidence="2">AG3-T5</strain>
    </source>
</reference>
<dbReference type="EMBL" id="CAJMWW010000645">
    <property type="protein sequence ID" value="CAE6478837.1"/>
    <property type="molecule type" value="Genomic_DNA"/>
</dbReference>
<gene>
    <name evidence="2" type="ORF">RDB_LOCUS200278</name>
</gene>
<dbReference type="InterPro" id="IPR032675">
    <property type="entry name" value="LRR_dom_sf"/>
</dbReference>
<sequence>MTLNAQKALLPPEITQQIASYCGYREQRDLAYTCRWLFSSVTPVIWKEVHGVEIVFKLITGVKVTKGYTPNEGDHNIFKDIIFDESLLDVDWARYWYYAPFIHHITLFSGPEGDTDANLHVSGWRFLFMKLQGSVLLPNLRSLNTQGLYFASHFDCLAWIVLLLSPSLQKLNLDDVAFDLGLSPPTMRPLSLFLGAVSNSLLVDSSRIIATQDEWHPSEQTLASLFPSEYPEGSFWFSNLSAPAGLRDLEITLLSPSTLWDELYIIGSLPLLVQLQTTFCMEGFTNEAKYNLSVTPLPSSLFPSLRTLNLKGASHIDLFHWLWRLKPMVSGLSSAHINVPDFGSNRQWLAVNFAQLIHDNSPNLIDLSINLNPASNEMGALEIACELLSTVPLQALTFDWFFVRAGDYTTTHSNSTFYHLRRLNISATFHPSDWAILPKIAKAFPNLEHLGITLSIQLESYEPLAVGCINHMTFQPIDIDITLYCYENSPISDEEQWKNIRNDITNFLKSIWSTSSIAIDSSHPYYYVLPDSTAHSPATTVQDEPVHVPADDQAPTRD</sequence>
<organism evidence="2 3">
    <name type="scientific">Rhizoctonia solani</name>
    <dbReference type="NCBI Taxonomy" id="456999"/>
    <lineage>
        <taxon>Eukaryota</taxon>
        <taxon>Fungi</taxon>
        <taxon>Dikarya</taxon>
        <taxon>Basidiomycota</taxon>
        <taxon>Agaricomycotina</taxon>
        <taxon>Agaricomycetes</taxon>
        <taxon>Cantharellales</taxon>
        <taxon>Ceratobasidiaceae</taxon>
        <taxon>Rhizoctonia</taxon>
    </lineage>
</organism>
<dbReference type="Proteomes" id="UP000663841">
    <property type="component" value="Unassembled WGS sequence"/>
</dbReference>
<comment type="caution">
    <text evidence="2">The sequence shown here is derived from an EMBL/GenBank/DDBJ whole genome shotgun (WGS) entry which is preliminary data.</text>
</comment>
<feature type="compositionally biased region" description="Basic and acidic residues" evidence="1">
    <location>
        <begin position="544"/>
        <end position="558"/>
    </location>
</feature>
<dbReference type="AlphaFoldDB" id="A0A8H3GXP1"/>
<dbReference type="Gene3D" id="3.80.10.10">
    <property type="entry name" value="Ribonuclease Inhibitor"/>
    <property type="match status" value="1"/>
</dbReference>
<evidence type="ECO:0008006" key="4">
    <source>
        <dbReference type="Google" id="ProtNLM"/>
    </source>
</evidence>